<dbReference type="EC" id="7.1.1.-" evidence="5"/>
<feature type="transmembrane region" description="Helical" evidence="5">
    <location>
        <begin position="73"/>
        <end position="92"/>
    </location>
</feature>
<gene>
    <name evidence="5" type="primary">nuoN</name>
    <name evidence="8" type="ORF">GGR96_002652</name>
</gene>
<feature type="transmembrane region" description="Helical" evidence="5">
    <location>
        <begin position="104"/>
        <end position="121"/>
    </location>
</feature>
<keyword evidence="9" id="KW-1185">Reference proteome</keyword>
<dbReference type="RefSeq" id="WP_245227870.1">
    <property type="nucleotide sequence ID" value="NZ_AP027269.1"/>
</dbReference>
<feature type="transmembrane region" description="Helical" evidence="5">
    <location>
        <begin position="401"/>
        <end position="422"/>
    </location>
</feature>
<keyword evidence="5" id="KW-0874">Quinone</keyword>
<keyword evidence="3 5" id="KW-1133">Transmembrane helix</keyword>
<evidence type="ECO:0000256" key="4">
    <source>
        <dbReference type="ARBA" id="ARBA00023136"/>
    </source>
</evidence>
<feature type="transmembrane region" description="Helical" evidence="5">
    <location>
        <begin position="443"/>
        <end position="461"/>
    </location>
</feature>
<evidence type="ECO:0000256" key="1">
    <source>
        <dbReference type="ARBA" id="ARBA00004127"/>
    </source>
</evidence>
<reference evidence="8 9" key="1">
    <citation type="submission" date="2020-03" db="EMBL/GenBank/DDBJ databases">
        <title>Genomic Encyclopedia of Type Strains, Phase IV (KMG-IV): sequencing the most valuable type-strain genomes for metagenomic binning, comparative biology and taxonomic classification.</title>
        <authorList>
            <person name="Goeker M."/>
        </authorList>
    </citation>
    <scope>NUCLEOTIDE SEQUENCE [LARGE SCALE GENOMIC DNA]</scope>
    <source>
        <strain evidence="8 9">DSM 18888</strain>
    </source>
</reference>
<comment type="caution">
    <text evidence="8">The sequence shown here is derived from an EMBL/GenBank/DDBJ whole genome shotgun (WGS) entry which is preliminary data.</text>
</comment>
<comment type="subcellular location">
    <subcellularLocation>
        <location evidence="5">Cell membrane</location>
        <topology evidence="5">Multi-pass membrane protein</topology>
    </subcellularLocation>
    <subcellularLocation>
        <location evidence="1">Endomembrane system</location>
        <topology evidence="1">Multi-pass membrane protein</topology>
    </subcellularLocation>
    <subcellularLocation>
        <location evidence="6">Membrane</location>
        <topology evidence="6">Multi-pass membrane protein</topology>
    </subcellularLocation>
</comment>
<feature type="transmembrane region" description="Helical" evidence="5">
    <location>
        <begin position="201"/>
        <end position="226"/>
    </location>
</feature>
<dbReference type="PANTHER" id="PTHR22773">
    <property type="entry name" value="NADH DEHYDROGENASE"/>
    <property type="match status" value="1"/>
</dbReference>
<sequence length="479" mass="50913">MGVSMLNLGAALPEMFMAVSALALLMLGVFAGKDKSFRTVSWLAVAAQVITIALVVMGDGGSAFFGQFSADPFAKFCKVLILIGSATGIIMAMNFAERENMARFEFPILITLATLGMMAMVSATDMLSLYLGLELQSLALYVVAAIRRDTVRSTESGLKYFILGSIASGILLYGMSMVYGFTGTTNFTVLGNTLVGGELPLGALVGLAFIFAGLCFKVSAVPFHMWTPDVYEGAPTPVTSFFAVAPKIAGLALFIRVAVGPFGGAVEDWQQIIVLISILSMAVGSFAALRQENIKRLMAYSSIGHVGFALVGLAAGTQEGVTGVLVYLGIYLVMNLGTFAVILCMRRNDRMNEEITDLAGLAKTKPLMAAITAIFMFSMAGIPPLAGFFGKFYVFKAAVDAGLVTLAVIGLVTSVVSAYYYLRIIKVMYFDEPVEGFDRNGTEMNVIMAVATIIILAFVFFPNPLMDSAAVAAASLFGM</sequence>
<keyword evidence="5" id="KW-1278">Translocase</keyword>
<feature type="transmembrane region" description="Helical" evidence="5">
    <location>
        <begin position="158"/>
        <end position="181"/>
    </location>
</feature>
<comment type="subunit">
    <text evidence="5">NDH-1 is composed of 14 different subunits. Subunits NuoA, H, J, K, L, M, N constitute the membrane sector of the complex.</text>
</comment>
<protein>
    <recommendedName>
        <fullName evidence="5">NADH-quinone oxidoreductase subunit N</fullName>
        <ecNumber evidence="5">7.1.1.-</ecNumber>
    </recommendedName>
    <alternativeName>
        <fullName evidence="5">NADH dehydrogenase I subunit N</fullName>
    </alternativeName>
    <alternativeName>
        <fullName evidence="5">NDH-1 subunit N</fullName>
    </alternativeName>
</protein>
<feature type="transmembrane region" description="Helical" evidence="5">
    <location>
        <begin position="238"/>
        <end position="259"/>
    </location>
</feature>
<dbReference type="NCBIfam" id="NF004440">
    <property type="entry name" value="PRK05777.1-3"/>
    <property type="match status" value="1"/>
</dbReference>
<dbReference type="HAMAP" id="MF_00445">
    <property type="entry name" value="NDH1_NuoN_1"/>
    <property type="match status" value="1"/>
</dbReference>
<keyword evidence="5" id="KW-0520">NAD</keyword>
<keyword evidence="5" id="KW-1003">Cell membrane</keyword>
<organism evidence="8 9">
    <name type="scientific">Thalassospira tepidiphila</name>
    <dbReference type="NCBI Taxonomy" id="393657"/>
    <lineage>
        <taxon>Bacteria</taxon>
        <taxon>Pseudomonadati</taxon>
        <taxon>Pseudomonadota</taxon>
        <taxon>Alphaproteobacteria</taxon>
        <taxon>Rhodospirillales</taxon>
        <taxon>Thalassospiraceae</taxon>
        <taxon>Thalassospira</taxon>
    </lineage>
</organism>
<dbReference type="Pfam" id="PF00361">
    <property type="entry name" value="Proton_antipo_M"/>
    <property type="match status" value="1"/>
</dbReference>
<accession>A0ABX0X1N0</accession>
<dbReference type="NCBIfam" id="TIGR01770">
    <property type="entry name" value="NDH_I_N"/>
    <property type="match status" value="1"/>
</dbReference>
<dbReference type="EMBL" id="JAATJD010000002">
    <property type="protein sequence ID" value="NJB75560.1"/>
    <property type="molecule type" value="Genomic_DNA"/>
</dbReference>
<comment type="catalytic activity">
    <reaction evidence="5">
        <text>a quinone + NADH + 5 H(+)(in) = a quinol + NAD(+) + 4 H(+)(out)</text>
        <dbReference type="Rhea" id="RHEA:57888"/>
        <dbReference type="ChEBI" id="CHEBI:15378"/>
        <dbReference type="ChEBI" id="CHEBI:24646"/>
        <dbReference type="ChEBI" id="CHEBI:57540"/>
        <dbReference type="ChEBI" id="CHEBI:57945"/>
        <dbReference type="ChEBI" id="CHEBI:132124"/>
    </reaction>
</comment>
<feature type="transmembrane region" description="Helical" evidence="5">
    <location>
        <begin position="127"/>
        <end position="146"/>
    </location>
</feature>
<dbReference type="InterPro" id="IPR010096">
    <property type="entry name" value="NADH-Q_OxRdtase_suN/2"/>
</dbReference>
<evidence type="ECO:0000259" key="7">
    <source>
        <dbReference type="Pfam" id="PF00361"/>
    </source>
</evidence>
<feature type="domain" description="NADH:quinone oxidoreductase/Mrp antiporter transmembrane" evidence="7">
    <location>
        <begin position="123"/>
        <end position="416"/>
    </location>
</feature>
<dbReference type="Proteomes" id="UP000556869">
    <property type="component" value="Unassembled WGS sequence"/>
</dbReference>
<proteinExistence type="inferred from homology"/>
<feature type="transmembrane region" description="Helical" evidence="5">
    <location>
        <begin position="15"/>
        <end position="32"/>
    </location>
</feature>
<keyword evidence="5" id="KW-0813">Transport</keyword>
<feature type="transmembrane region" description="Helical" evidence="5">
    <location>
        <begin position="324"/>
        <end position="345"/>
    </location>
</feature>
<comment type="function">
    <text evidence="5">NDH-1 shuttles electrons from NADH, via FMN and iron-sulfur (Fe-S) centers, to quinones in the respiratory chain. The immediate electron acceptor for the enzyme in this species is believed to be ubiquinone. Couples the redox reaction to proton translocation (for every two electrons transferred, four hydrogen ions are translocated across the cytoplasmic membrane), and thus conserves the redox energy in a proton gradient.</text>
</comment>
<dbReference type="InterPro" id="IPR001750">
    <property type="entry name" value="ND/Mrp_TM"/>
</dbReference>
<evidence type="ECO:0000256" key="6">
    <source>
        <dbReference type="RuleBase" id="RU000320"/>
    </source>
</evidence>
<evidence type="ECO:0000256" key="3">
    <source>
        <dbReference type="ARBA" id="ARBA00022989"/>
    </source>
</evidence>
<keyword evidence="4 5" id="KW-0472">Membrane</keyword>
<evidence type="ECO:0000313" key="9">
    <source>
        <dbReference type="Proteomes" id="UP000556869"/>
    </source>
</evidence>
<feature type="transmembrane region" description="Helical" evidence="5">
    <location>
        <begin position="297"/>
        <end position="318"/>
    </location>
</feature>
<keyword evidence="2 5" id="KW-0812">Transmembrane</keyword>
<feature type="transmembrane region" description="Helical" evidence="5">
    <location>
        <begin position="39"/>
        <end position="58"/>
    </location>
</feature>
<keyword evidence="5" id="KW-0830">Ubiquinone</keyword>
<evidence type="ECO:0000256" key="5">
    <source>
        <dbReference type="HAMAP-Rule" id="MF_00445"/>
    </source>
</evidence>
<feature type="transmembrane region" description="Helical" evidence="5">
    <location>
        <begin position="366"/>
        <end position="389"/>
    </location>
</feature>
<evidence type="ECO:0000313" key="8">
    <source>
        <dbReference type="EMBL" id="NJB75560.1"/>
    </source>
</evidence>
<feature type="transmembrane region" description="Helical" evidence="5">
    <location>
        <begin position="271"/>
        <end position="290"/>
    </location>
</feature>
<name>A0ABX0X1N0_9PROT</name>
<comment type="similarity">
    <text evidence="5">Belongs to the complex I subunit 2 family.</text>
</comment>
<evidence type="ECO:0000256" key="2">
    <source>
        <dbReference type="ARBA" id="ARBA00022692"/>
    </source>
</evidence>